<dbReference type="InterPro" id="IPR036249">
    <property type="entry name" value="Thioredoxin-like_sf"/>
</dbReference>
<dbReference type="OrthoDB" id="9807941at2"/>
<keyword evidence="4 7" id="KW-0408">Iron</keyword>
<feature type="binding site" evidence="7">
    <location>
        <position position="97"/>
    </location>
    <ligand>
        <name>[2Fe-2S] cluster</name>
        <dbReference type="ChEBI" id="CHEBI:190135"/>
    </ligand>
</feature>
<evidence type="ECO:0000313" key="8">
    <source>
        <dbReference type="EMBL" id="OFV70717.1"/>
    </source>
</evidence>
<feature type="binding site" evidence="7">
    <location>
        <position position="142"/>
    </location>
    <ligand>
        <name>[2Fe-2S] cluster</name>
        <dbReference type="ChEBI" id="CHEBI:190135"/>
    </ligand>
</feature>
<dbReference type="FunFam" id="3.40.30.10:FF:000015">
    <property type="entry name" value="NADH-quinone oxidoreductase subunit E"/>
    <property type="match status" value="1"/>
</dbReference>
<dbReference type="Proteomes" id="UP000176244">
    <property type="component" value="Unassembled WGS sequence"/>
</dbReference>
<dbReference type="PANTHER" id="PTHR43342:SF1">
    <property type="entry name" value="BIFURCATING [FEFE] HYDROGENASE GAMMA SUBUNIT"/>
    <property type="match status" value="1"/>
</dbReference>
<dbReference type="SUPFAM" id="SSF52833">
    <property type="entry name" value="Thioredoxin-like"/>
    <property type="match status" value="1"/>
</dbReference>
<dbReference type="InterPro" id="IPR002023">
    <property type="entry name" value="NuoE-like"/>
</dbReference>
<dbReference type="GO" id="GO:0046872">
    <property type="term" value="F:metal ion binding"/>
    <property type="evidence" value="ECO:0007669"/>
    <property type="project" value="UniProtKB-KW"/>
</dbReference>
<comment type="cofactor">
    <cofactor evidence="6">
        <name>[2Fe-2S] cluster</name>
        <dbReference type="ChEBI" id="CHEBI:190135"/>
    </cofactor>
</comment>
<evidence type="ECO:0000256" key="7">
    <source>
        <dbReference type="PIRSR" id="PIRSR000216-1"/>
    </source>
</evidence>
<keyword evidence="3 7" id="KW-0479">Metal-binding</keyword>
<dbReference type="InterPro" id="IPR028431">
    <property type="entry name" value="NADP_DH_HndA-like"/>
</dbReference>
<dbReference type="PANTHER" id="PTHR43342">
    <property type="entry name" value="NADH-QUINONE OXIDOREDUCTASE, E SUBUNIT"/>
    <property type="match status" value="1"/>
</dbReference>
<feature type="binding site" evidence="7">
    <location>
        <position position="138"/>
    </location>
    <ligand>
        <name>[2Fe-2S] cluster</name>
        <dbReference type="ChEBI" id="CHEBI:190135"/>
    </ligand>
</feature>
<evidence type="ECO:0000256" key="3">
    <source>
        <dbReference type="ARBA" id="ARBA00022723"/>
    </source>
</evidence>
<dbReference type="EMBL" id="LKEU01000029">
    <property type="protein sequence ID" value="OFV70717.1"/>
    <property type="molecule type" value="Genomic_DNA"/>
</dbReference>
<dbReference type="STRING" id="52694.ACWI_19300"/>
<dbReference type="RefSeq" id="WP_070371224.1">
    <property type="nucleotide sequence ID" value="NZ_CABIIK010000056.1"/>
</dbReference>
<gene>
    <name evidence="8" type="primary">hndA_3</name>
    <name evidence="8" type="ORF">ACWI_19300</name>
</gene>
<accession>A0A1F2PHC5</accession>
<reference evidence="8 9" key="1">
    <citation type="submission" date="2015-09" db="EMBL/GenBank/DDBJ databases">
        <title>Genome sequence of Acetobacterium wieringae DSM 1911.</title>
        <authorList>
            <person name="Poehlein A."/>
            <person name="Bengelsdorf F.R."/>
            <person name="Schiel-Bengelsdorf B."/>
            <person name="Duerre P."/>
            <person name="Daniel R."/>
        </authorList>
    </citation>
    <scope>NUCLEOTIDE SEQUENCE [LARGE SCALE GENOMIC DNA]</scope>
    <source>
        <strain evidence="8 9">DSM 1911</strain>
    </source>
</reference>
<protein>
    <submittedName>
        <fullName evidence="8">NADP-reducing hydrogenase subunit HndA</fullName>
        <ecNumber evidence="8">1.12.1.3</ecNumber>
    </submittedName>
</protein>
<name>A0A1F2PHC5_9FIRM</name>
<proteinExistence type="inferred from homology"/>
<dbReference type="Gene3D" id="1.10.10.1590">
    <property type="entry name" value="NADH-quinone oxidoreductase subunit E"/>
    <property type="match status" value="1"/>
</dbReference>
<evidence type="ECO:0000313" key="9">
    <source>
        <dbReference type="Proteomes" id="UP000176244"/>
    </source>
</evidence>
<dbReference type="Gene3D" id="3.40.30.10">
    <property type="entry name" value="Glutaredoxin"/>
    <property type="match status" value="1"/>
</dbReference>
<keyword evidence="5 7" id="KW-0411">Iron-sulfur</keyword>
<keyword evidence="2 7" id="KW-0001">2Fe-2S</keyword>
<evidence type="ECO:0000256" key="6">
    <source>
        <dbReference type="ARBA" id="ARBA00034078"/>
    </source>
</evidence>
<sequence length="190" mass="20925">MSHEINEHEHNCGCGCHGEKTNPFTELNPVLDRYADIPGSLISILQKAQELYGFLSVELMRHIAAETHISIAKVYGVATFYTQFRFEPVGKYLIMLCQGTACHVNGSKLVEEAVMDYLKIKEGETTADGLFTLNNVACLGCCSLSPVMMINDDTYGQLTKEKATHILAELKEKASNEGTDSETSIQEVTA</sequence>
<evidence type="ECO:0000256" key="1">
    <source>
        <dbReference type="ARBA" id="ARBA00010643"/>
    </source>
</evidence>
<comment type="similarity">
    <text evidence="1">Belongs to the complex I 24 kDa subunit family.</text>
</comment>
<comment type="caution">
    <text evidence="8">The sequence shown here is derived from an EMBL/GenBank/DDBJ whole genome shotgun (WGS) entry which is preliminary data.</text>
</comment>
<evidence type="ECO:0000256" key="4">
    <source>
        <dbReference type="ARBA" id="ARBA00023004"/>
    </source>
</evidence>
<dbReference type="InterPro" id="IPR042128">
    <property type="entry name" value="NuoE_dom"/>
</dbReference>
<organism evidence="8 9">
    <name type="scientific">Acetobacterium wieringae</name>
    <dbReference type="NCBI Taxonomy" id="52694"/>
    <lineage>
        <taxon>Bacteria</taxon>
        <taxon>Bacillati</taxon>
        <taxon>Bacillota</taxon>
        <taxon>Clostridia</taxon>
        <taxon>Eubacteriales</taxon>
        <taxon>Eubacteriaceae</taxon>
        <taxon>Acetobacterium</taxon>
    </lineage>
</organism>
<comment type="cofactor">
    <cofactor evidence="7">
        <name>[2Fe-2S] cluster</name>
        <dbReference type="ChEBI" id="CHEBI:190135"/>
    </cofactor>
    <text evidence="7">Binds 1 [2Fe-2S] cluster.</text>
</comment>
<dbReference type="Pfam" id="PF01257">
    <property type="entry name" value="2Fe-2S_thioredx"/>
    <property type="match status" value="1"/>
</dbReference>
<dbReference type="NCBIfam" id="NF005722">
    <property type="entry name" value="PRK07539.1-2"/>
    <property type="match status" value="1"/>
</dbReference>
<feature type="binding site" evidence="7">
    <location>
        <position position="102"/>
    </location>
    <ligand>
        <name>[2Fe-2S] cluster</name>
        <dbReference type="ChEBI" id="CHEBI:190135"/>
    </ligand>
</feature>
<dbReference type="CDD" id="cd03064">
    <property type="entry name" value="TRX_Fd_NuoE"/>
    <property type="match status" value="1"/>
</dbReference>
<evidence type="ECO:0000256" key="5">
    <source>
        <dbReference type="ARBA" id="ARBA00023014"/>
    </source>
</evidence>
<dbReference type="PIRSF" id="PIRSF000216">
    <property type="entry name" value="NADH_DH_24kDa"/>
    <property type="match status" value="1"/>
</dbReference>
<dbReference type="GO" id="GO:0050583">
    <property type="term" value="F:hydrogen dehydrogenase (NADP+) activity"/>
    <property type="evidence" value="ECO:0007669"/>
    <property type="project" value="UniProtKB-EC"/>
</dbReference>
<dbReference type="GO" id="GO:0051537">
    <property type="term" value="F:2 iron, 2 sulfur cluster binding"/>
    <property type="evidence" value="ECO:0007669"/>
    <property type="project" value="UniProtKB-KW"/>
</dbReference>
<dbReference type="InterPro" id="IPR041921">
    <property type="entry name" value="NuoE_N"/>
</dbReference>
<dbReference type="EC" id="1.12.1.3" evidence="8"/>
<dbReference type="AlphaFoldDB" id="A0A1F2PHC5"/>
<evidence type="ECO:0000256" key="2">
    <source>
        <dbReference type="ARBA" id="ARBA00022714"/>
    </source>
</evidence>
<keyword evidence="8" id="KW-0560">Oxidoreductase</keyword>